<feature type="compositionally biased region" description="Polar residues" evidence="1">
    <location>
        <begin position="8"/>
        <end position="19"/>
    </location>
</feature>
<proteinExistence type="predicted"/>
<evidence type="ECO:0000313" key="4">
    <source>
        <dbReference type="Proteomes" id="UP001147747"/>
    </source>
</evidence>
<protein>
    <recommendedName>
        <fullName evidence="2">Glycine zipper 2TM domain-containing protein</fullName>
    </recommendedName>
</protein>
<feature type="domain" description="Glycine zipper 2TM" evidence="2">
    <location>
        <begin position="30"/>
        <end position="70"/>
    </location>
</feature>
<dbReference type="PANTHER" id="PTHR37014:SF10">
    <property type="entry name" value="RICH PROTEIN MS8, PUTATIVE (AFU_ORTHOLOGUE AFUA_7G05650)-RELATED"/>
    <property type="match status" value="1"/>
</dbReference>
<feature type="region of interest" description="Disordered" evidence="1">
    <location>
        <begin position="73"/>
        <end position="103"/>
    </location>
</feature>
<dbReference type="Pfam" id="PF05433">
    <property type="entry name" value="Rick_17kDa_Anti"/>
    <property type="match status" value="1"/>
</dbReference>
<dbReference type="AlphaFoldDB" id="A0A9W9VSE9"/>
<dbReference type="PANTHER" id="PTHR37014">
    <property type="entry name" value="EXPRESSION LETHALITY PROTEIN HEL10, PUTATIVE (AFU_ORTHOLOGUE AFUA_1G06580)-RELATED"/>
    <property type="match status" value="1"/>
</dbReference>
<gene>
    <name evidence="3" type="ORF">N7509_011083</name>
</gene>
<comment type="caution">
    <text evidence="3">The sequence shown here is derived from an EMBL/GenBank/DDBJ whole genome shotgun (WGS) entry which is preliminary data.</text>
</comment>
<feature type="compositionally biased region" description="Gly residues" evidence="1">
    <location>
        <begin position="20"/>
        <end position="29"/>
    </location>
</feature>
<feature type="region of interest" description="Disordered" evidence="1">
    <location>
        <begin position="1"/>
        <end position="29"/>
    </location>
</feature>
<dbReference type="EMBL" id="JAPZBU010000009">
    <property type="protein sequence ID" value="KAJ5388542.1"/>
    <property type="molecule type" value="Genomic_DNA"/>
</dbReference>
<reference evidence="3" key="2">
    <citation type="journal article" date="2023" name="IMA Fungus">
        <title>Comparative genomic study of the Penicillium genus elucidates a diverse pangenome and 15 lateral gene transfer events.</title>
        <authorList>
            <person name="Petersen C."/>
            <person name="Sorensen T."/>
            <person name="Nielsen M.R."/>
            <person name="Sondergaard T.E."/>
            <person name="Sorensen J.L."/>
            <person name="Fitzpatrick D.A."/>
            <person name="Frisvad J.C."/>
            <person name="Nielsen K.L."/>
        </authorList>
    </citation>
    <scope>NUCLEOTIDE SEQUENCE</scope>
    <source>
        <strain evidence="3">IBT 29677</strain>
    </source>
</reference>
<evidence type="ECO:0000256" key="1">
    <source>
        <dbReference type="SAM" id="MobiDB-lite"/>
    </source>
</evidence>
<evidence type="ECO:0000259" key="2">
    <source>
        <dbReference type="Pfam" id="PF05433"/>
    </source>
</evidence>
<accession>A0A9W9VSE9</accession>
<dbReference type="Proteomes" id="UP001147747">
    <property type="component" value="Unassembled WGS sequence"/>
</dbReference>
<organism evidence="3 4">
    <name type="scientific">Penicillium cosmopolitanum</name>
    <dbReference type="NCBI Taxonomy" id="1131564"/>
    <lineage>
        <taxon>Eukaryota</taxon>
        <taxon>Fungi</taxon>
        <taxon>Dikarya</taxon>
        <taxon>Ascomycota</taxon>
        <taxon>Pezizomycotina</taxon>
        <taxon>Eurotiomycetes</taxon>
        <taxon>Eurotiomycetidae</taxon>
        <taxon>Eurotiales</taxon>
        <taxon>Aspergillaceae</taxon>
        <taxon>Penicillium</taxon>
    </lineage>
</organism>
<dbReference type="GeneID" id="81374700"/>
<keyword evidence="4" id="KW-1185">Reference proteome</keyword>
<feature type="compositionally biased region" description="Basic and acidic residues" evidence="1">
    <location>
        <begin position="76"/>
        <end position="103"/>
    </location>
</feature>
<reference evidence="3" key="1">
    <citation type="submission" date="2022-12" db="EMBL/GenBank/DDBJ databases">
        <authorList>
            <person name="Petersen C."/>
        </authorList>
    </citation>
    <scope>NUCLEOTIDE SEQUENCE</scope>
    <source>
        <strain evidence="3">IBT 29677</strain>
    </source>
</reference>
<dbReference type="GO" id="GO:0019867">
    <property type="term" value="C:outer membrane"/>
    <property type="evidence" value="ECO:0007669"/>
    <property type="project" value="InterPro"/>
</dbReference>
<dbReference type="RefSeq" id="XP_056486340.1">
    <property type="nucleotide sequence ID" value="XM_056635720.1"/>
</dbReference>
<evidence type="ECO:0000313" key="3">
    <source>
        <dbReference type="EMBL" id="KAJ5388542.1"/>
    </source>
</evidence>
<name>A0A9W9VSE9_9EURO</name>
<sequence>MELDQQRQWENFDSAKQNNGGSGQEKGLGATVVGGAGGAFLGHKVGKKSDHGTLGTIGGALAGAVVANMASNVVKGHHEGHGGHGSTRDRRRERLERKIERLG</sequence>
<dbReference type="InterPro" id="IPR008816">
    <property type="entry name" value="Gly_zipper_2TM_dom"/>
</dbReference>